<accession>A0A8J8C4H7</accession>
<dbReference type="RefSeq" id="WP_162317196.1">
    <property type="nucleotide sequence ID" value="NZ_JAHQXF010000001.1"/>
</dbReference>
<protein>
    <recommendedName>
        <fullName evidence="4">PRC-barrel domain containing protein</fullName>
    </recommendedName>
</protein>
<evidence type="ECO:0000313" key="2">
    <source>
        <dbReference type="EMBL" id="MBV0924119.1"/>
    </source>
</evidence>
<evidence type="ECO:0000313" key="3">
    <source>
        <dbReference type="Proteomes" id="UP000766550"/>
    </source>
</evidence>
<feature type="compositionally biased region" description="Basic and acidic residues" evidence="1">
    <location>
        <begin position="61"/>
        <end position="82"/>
    </location>
</feature>
<proteinExistence type="predicted"/>
<reference evidence="2 3" key="1">
    <citation type="submission" date="2021-06" db="EMBL/GenBank/DDBJ databases">
        <title>New haloarchaea isolates fom saline soil.</title>
        <authorList>
            <person name="Duran-Viseras A."/>
            <person name="Sanchez-Porro C.S."/>
            <person name="Ventosa A."/>
        </authorList>
    </citation>
    <scope>NUCLEOTIDE SEQUENCE [LARGE SCALE GENOMIC DNA]</scope>
    <source>
        <strain evidence="2 3">JCM 183640</strain>
    </source>
</reference>
<gene>
    <name evidence="2" type="ORF">KTS45_07860</name>
</gene>
<dbReference type="AlphaFoldDB" id="A0A8J8C4H7"/>
<feature type="region of interest" description="Disordered" evidence="1">
    <location>
        <begin position="52"/>
        <end position="82"/>
    </location>
</feature>
<dbReference type="OrthoDB" id="229248at2157"/>
<dbReference type="Proteomes" id="UP000766550">
    <property type="component" value="Unassembled WGS sequence"/>
</dbReference>
<organism evidence="2 3">
    <name type="scientific">Haloarcula limicola</name>
    <dbReference type="NCBI Taxonomy" id="1429915"/>
    <lineage>
        <taxon>Archaea</taxon>
        <taxon>Methanobacteriati</taxon>
        <taxon>Methanobacteriota</taxon>
        <taxon>Stenosarchaea group</taxon>
        <taxon>Halobacteria</taxon>
        <taxon>Halobacteriales</taxon>
        <taxon>Haloarculaceae</taxon>
        <taxon>Haloarcula</taxon>
    </lineage>
</organism>
<sequence>MARNFTDDDRDKDVVTADGNRIGSIRNVDDDRATVDRDDDGGGLTDRIKDMLGWGDDDDSNEVRNEHVDSINDDEVRLRSSK</sequence>
<keyword evidence="3" id="KW-1185">Reference proteome</keyword>
<evidence type="ECO:0000256" key="1">
    <source>
        <dbReference type="SAM" id="MobiDB-lite"/>
    </source>
</evidence>
<comment type="caution">
    <text evidence="2">The sequence shown here is derived from an EMBL/GenBank/DDBJ whole genome shotgun (WGS) entry which is preliminary data.</text>
</comment>
<evidence type="ECO:0008006" key="4">
    <source>
        <dbReference type="Google" id="ProtNLM"/>
    </source>
</evidence>
<name>A0A8J8C4H7_9EURY</name>
<dbReference type="EMBL" id="JAHQXF010000001">
    <property type="protein sequence ID" value="MBV0924119.1"/>
    <property type="molecule type" value="Genomic_DNA"/>
</dbReference>